<feature type="transmembrane region" description="Helical" evidence="6">
    <location>
        <begin position="166"/>
        <end position="186"/>
    </location>
</feature>
<dbReference type="PANTHER" id="PTHR20855:SF129">
    <property type="entry name" value="HEMOLYSIN-3 HOMOLOG"/>
    <property type="match status" value="1"/>
</dbReference>
<feature type="transmembrane region" description="Helical" evidence="6">
    <location>
        <begin position="111"/>
        <end position="130"/>
    </location>
</feature>
<evidence type="ECO:0000313" key="7">
    <source>
        <dbReference type="EMBL" id="KAF1306189.1"/>
    </source>
</evidence>
<feature type="transmembrane region" description="Helical" evidence="6">
    <location>
        <begin position="142"/>
        <end position="160"/>
    </location>
</feature>
<evidence type="ECO:0000256" key="6">
    <source>
        <dbReference type="SAM" id="Phobius"/>
    </source>
</evidence>
<evidence type="ECO:0000256" key="5">
    <source>
        <dbReference type="ARBA" id="ARBA00023136"/>
    </source>
</evidence>
<evidence type="ECO:0000256" key="3">
    <source>
        <dbReference type="ARBA" id="ARBA00022692"/>
    </source>
</evidence>
<gene>
    <name evidence="7" type="ORF">BAU17_10905</name>
</gene>
<dbReference type="InterPro" id="IPR004254">
    <property type="entry name" value="AdipoR/HlyIII-related"/>
</dbReference>
<keyword evidence="8" id="KW-1185">Reference proteome</keyword>
<evidence type="ECO:0000256" key="4">
    <source>
        <dbReference type="ARBA" id="ARBA00022989"/>
    </source>
</evidence>
<dbReference type="EMBL" id="MAEL01000002">
    <property type="protein sequence ID" value="KAF1306189.1"/>
    <property type="molecule type" value="Genomic_DNA"/>
</dbReference>
<dbReference type="PANTHER" id="PTHR20855">
    <property type="entry name" value="ADIPOR/PROGESTIN RECEPTOR-RELATED"/>
    <property type="match status" value="1"/>
</dbReference>
<dbReference type="Proteomes" id="UP000782705">
    <property type="component" value="Unassembled WGS sequence"/>
</dbReference>
<comment type="similarity">
    <text evidence="2">Belongs to the UPF0073 (Hly-III) family.</text>
</comment>
<evidence type="ECO:0000256" key="1">
    <source>
        <dbReference type="ARBA" id="ARBA00004127"/>
    </source>
</evidence>
<evidence type="ECO:0000313" key="8">
    <source>
        <dbReference type="Proteomes" id="UP000782705"/>
    </source>
</evidence>
<dbReference type="Pfam" id="PF03006">
    <property type="entry name" value="HlyIII"/>
    <property type="match status" value="1"/>
</dbReference>
<sequence length="217" mass="23978">METSKFTRKYLIVNEILNAVTHGIGCGLSIAGLVILLVKGARLGSPMHVVSYAIYGSTMILLFLFSTLFHSLIFTKAKKVFQVFDHASIFLLIAGSYTPFCLLSIQGWQGWTLFGLIWSLAIGGVVYKSVTLHRKETVSKISTIIYIIMGWLCVLAFVPLVHSLGLWGTILLASGGVSYTVGALFYGLKNVRFIHVVWHIFVMLGAGLIYFSVLFFT</sequence>
<comment type="caution">
    <text evidence="7">The sequence shown here is derived from an EMBL/GenBank/DDBJ whole genome shotgun (WGS) entry which is preliminary data.</text>
</comment>
<feature type="transmembrane region" description="Helical" evidence="6">
    <location>
        <begin position="50"/>
        <end position="75"/>
    </location>
</feature>
<protein>
    <submittedName>
        <fullName evidence="7">Hemolysin III</fullName>
    </submittedName>
</protein>
<feature type="transmembrane region" description="Helical" evidence="6">
    <location>
        <begin position="193"/>
        <end position="216"/>
    </location>
</feature>
<dbReference type="NCBIfam" id="TIGR01065">
    <property type="entry name" value="hlyIII"/>
    <property type="match status" value="1"/>
</dbReference>
<organism evidence="7 8">
    <name type="scientific">Candidatus Enterococcus willemsii</name>
    <dbReference type="NCBI Taxonomy" id="1857215"/>
    <lineage>
        <taxon>Bacteria</taxon>
        <taxon>Bacillati</taxon>
        <taxon>Bacillota</taxon>
        <taxon>Bacilli</taxon>
        <taxon>Lactobacillales</taxon>
        <taxon>Enterococcaceae</taxon>
        <taxon>Enterococcus</taxon>
    </lineage>
</organism>
<evidence type="ECO:0000256" key="2">
    <source>
        <dbReference type="ARBA" id="ARBA00008488"/>
    </source>
</evidence>
<reference evidence="7 8" key="1">
    <citation type="submission" date="2016-06" db="EMBL/GenBank/DDBJ databases">
        <title>Four novel species of enterococci isolated from chicken manure.</title>
        <authorList>
            <person name="Van Tyne D."/>
        </authorList>
    </citation>
    <scope>NUCLEOTIDE SEQUENCE [LARGE SCALE GENOMIC DNA]</scope>
    <source>
        <strain evidence="7 8">CU12B</strain>
    </source>
</reference>
<keyword evidence="3 6" id="KW-0812">Transmembrane</keyword>
<keyword evidence="5 6" id="KW-0472">Membrane</keyword>
<feature type="transmembrane region" description="Helical" evidence="6">
    <location>
        <begin position="87"/>
        <end position="105"/>
    </location>
</feature>
<proteinExistence type="inferred from homology"/>
<feature type="transmembrane region" description="Helical" evidence="6">
    <location>
        <begin position="12"/>
        <end position="38"/>
    </location>
</feature>
<dbReference type="RefSeq" id="WP_161900803.1">
    <property type="nucleotide sequence ID" value="NZ_MAEL01000002.1"/>
</dbReference>
<keyword evidence="4 6" id="KW-1133">Transmembrane helix</keyword>
<comment type="subcellular location">
    <subcellularLocation>
        <location evidence="1">Endomembrane system</location>
        <topology evidence="1">Multi-pass membrane protein</topology>
    </subcellularLocation>
</comment>
<dbReference type="InterPro" id="IPR005744">
    <property type="entry name" value="Hy-lIII"/>
</dbReference>
<accession>A0ABQ6Z2X3</accession>
<name>A0ABQ6Z2X3_9ENTE</name>